<dbReference type="AlphaFoldDB" id="A0A2N1M308"/>
<comment type="caution">
    <text evidence="1">The sequence shown here is derived from an EMBL/GenBank/DDBJ whole genome shotgun (WGS) entry which is preliminary data.</text>
</comment>
<reference evidence="1 2" key="2">
    <citation type="submission" date="2017-10" db="EMBL/GenBank/DDBJ databases">
        <title>Extensive intraspecific genome diversity in a model arbuscular mycorrhizal fungus.</title>
        <authorList>
            <person name="Chen E.C.H."/>
            <person name="Morin E."/>
            <person name="Baudet D."/>
            <person name="Noel J."/>
            <person name="Ndikumana S."/>
            <person name="Charron P."/>
            <person name="St-Onge C."/>
            <person name="Giorgi J."/>
            <person name="Grigoriev I.V."/>
            <person name="Roux C."/>
            <person name="Martin F.M."/>
            <person name="Corradi N."/>
        </authorList>
    </citation>
    <scope>NUCLEOTIDE SEQUENCE [LARGE SCALE GENOMIC DNA]</scope>
    <source>
        <strain evidence="1 2">C2</strain>
    </source>
</reference>
<dbReference type="EMBL" id="LLXL01006364">
    <property type="protein sequence ID" value="PKK56009.1"/>
    <property type="molecule type" value="Genomic_DNA"/>
</dbReference>
<evidence type="ECO:0000313" key="1">
    <source>
        <dbReference type="EMBL" id="PKK56009.1"/>
    </source>
</evidence>
<proteinExistence type="predicted"/>
<name>A0A2N1M308_9GLOM</name>
<dbReference type="Proteomes" id="UP000233469">
    <property type="component" value="Unassembled WGS sequence"/>
</dbReference>
<reference evidence="1 2" key="1">
    <citation type="submission" date="2016-04" db="EMBL/GenBank/DDBJ databases">
        <title>Genome analyses suggest a sexual origin of heterokaryosis in a supposedly ancient asexual fungus.</title>
        <authorList>
            <person name="Ropars J."/>
            <person name="Sedzielewska K."/>
            <person name="Noel J."/>
            <person name="Charron P."/>
            <person name="Farinelli L."/>
            <person name="Marton T."/>
            <person name="Kruger M."/>
            <person name="Pelin A."/>
            <person name="Brachmann A."/>
            <person name="Corradi N."/>
        </authorList>
    </citation>
    <scope>NUCLEOTIDE SEQUENCE [LARGE SCALE GENOMIC DNA]</scope>
    <source>
        <strain evidence="1 2">C2</strain>
    </source>
</reference>
<accession>A0A2N1M308</accession>
<sequence>MGYRYKKYQKGVYVDGHEREDVVEYQKTFLKEMEIYQKFMPIFDSALNESSRVDY</sequence>
<dbReference type="PANTHER" id="PTHR35871:SF1">
    <property type="entry name" value="CXC1-LIKE CYSTEINE CLUSTER ASSOCIATED WITH KDZ TRANSPOSASES DOMAIN-CONTAINING PROTEIN"/>
    <property type="match status" value="1"/>
</dbReference>
<gene>
    <name evidence="1" type="ORF">RhiirC2_800950</name>
</gene>
<evidence type="ECO:0000313" key="2">
    <source>
        <dbReference type="Proteomes" id="UP000233469"/>
    </source>
</evidence>
<protein>
    <submittedName>
        <fullName evidence="1">Uncharacterized protein</fullName>
    </submittedName>
</protein>
<organism evidence="1 2">
    <name type="scientific">Rhizophagus irregularis</name>
    <dbReference type="NCBI Taxonomy" id="588596"/>
    <lineage>
        <taxon>Eukaryota</taxon>
        <taxon>Fungi</taxon>
        <taxon>Fungi incertae sedis</taxon>
        <taxon>Mucoromycota</taxon>
        <taxon>Glomeromycotina</taxon>
        <taxon>Glomeromycetes</taxon>
        <taxon>Glomerales</taxon>
        <taxon>Glomeraceae</taxon>
        <taxon>Rhizophagus</taxon>
    </lineage>
</organism>
<dbReference type="PANTHER" id="PTHR35871">
    <property type="entry name" value="EXPRESSED PROTEIN"/>
    <property type="match status" value="1"/>
</dbReference>